<dbReference type="EMBL" id="RHFK02000020">
    <property type="protein sequence ID" value="TWW57448.1"/>
    <property type="molecule type" value="Genomic_DNA"/>
</dbReference>
<dbReference type="Proteomes" id="UP000324091">
    <property type="component" value="Chromosome 7"/>
</dbReference>
<reference evidence="2 3" key="1">
    <citation type="submission" date="2019-04" db="EMBL/GenBank/DDBJ databases">
        <title>Chromosome genome assembly for Takifugu flavidus.</title>
        <authorList>
            <person name="Xiao S."/>
        </authorList>
    </citation>
    <scope>NUCLEOTIDE SEQUENCE [LARGE SCALE GENOMIC DNA]</scope>
    <source>
        <strain evidence="2">HTHZ2018</strain>
        <tissue evidence="2">Muscle</tissue>
    </source>
</reference>
<gene>
    <name evidence="2" type="ORF">D4764_07G0001670</name>
</gene>
<proteinExistence type="predicted"/>
<name>A0A5C6MSY8_9TELE</name>
<evidence type="ECO:0000313" key="2">
    <source>
        <dbReference type="EMBL" id="TWW57448.1"/>
    </source>
</evidence>
<keyword evidence="3" id="KW-1185">Reference proteome</keyword>
<feature type="region of interest" description="Disordered" evidence="1">
    <location>
        <begin position="1"/>
        <end position="32"/>
    </location>
</feature>
<dbReference type="AlphaFoldDB" id="A0A5C6MSY8"/>
<evidence type="ECO:0000313" key="3">
    <source>
        <dbReference type="Proteomes" id="UP000324091"/>
    </source>
</evidence>
<protein>
    <submittedName>
        <fullName evidence="2">Uncharacterized protein</fullName>
    </submittedName>
</protein>
<sequence>MGEERGEERRGEERRGEERRGEERRGEERRGEVLSWSIFGQMDGGDQECSQHYRSDEFAHSQRKSCGDKWKVRLVEAGPY</sequence>
<evidence type="ECO:0000256" key="1">
    <source>
        <dbReference type="SAM" id="MobiDB-lite"/>
    </source>
</evidence>
<organism evidence="2 3">
    <name type="scientific">Takifugu flavidus</name>
    <name type="common">sansaifugu</name>
    <dbReference type="NCBI Taxonomy" id="433684"/>
    <lineage>
        <taxon>Eukaryota</taxon>
        <taxon>Metazoa</taxon>
        <taxon>Chordata</taxon>
        <taxon>Craniata</taxon>
        <taxon>Vertebrata</taxon>
        <taxon>Euteleostomi</taxon>
        <taxon>Actinopterygii</taxon>
        <taxon>Neopterygii</taxon>
        <taxon>Teleostei</taxon>
        <taxon>Neoteleostei</taxon>
        <taxon>Acanthomorphata</taxon>
        <taxon>Eupercaria</taxon>
        <taxon>Tetraodontiformes</taxon>
        <taxon>Tetradontoidea</taxon>
        <taxon>Tetraodontidae</taxon>
        <taxon>Takifugu</taxon>
    </lineage>
</organism>
<comment type="caution">
    <text evidence="2">The sequence shown here is derived from an EMBL/GenBank/DDBJ whole genome shotgun (WGS) entry which is preliminary data.</text>
</comment>
<accession>A0A5C6MSY8</accession>